<dbReference type="Gene3D" id="3.10.290.10">
    <property type="entry name" value="RNA-binding S4 domain"/>
    <property type="match status" value="1"/>
</dbReference>
<feature type="domain" description="RNA-binding S4" evidence="2">
    <location>
        <begin position="14"/>
        <end position="76"/>
    </location>
</feature>
<dbReference type="SMART" id="SM00363">
    <property type="entry name" value="S4"/>
    <property type="match status" value="1"/>
</dbReference>
<proteinExistence type="predicted"/>
<dbReference type="RefSeq" id="WP_169573864.1">
    <property type="nucleotide sequence ID" value="NZ_JABBFV010000010.1"/>
</dbReference>
<name>A0A7X9WWS9_9SPHN</name>
<dbReference type="CDD" id="cd00165">
    <property type="entry name" value="S4"/>
    <property type="match status" value="1"/>
</dbReference>
<dbReference type="Pfam" id="PF01479">
    <property type="entry name" value="S4"/>
    <property type="match status" value="1"/>
</dbReference>
<protein>
    <submittedName>
        <fullName evidence="3">RNA-binding S4 domain-containing protein</fullName>
    </submittedName>
</protein>
<dbReference type="InterPro" id="IPR036986">
    <property type="entry name" value="S4_RNA-bd_sf"/>
</dbReference>
<reference evidence="3 4" key="1">
    <citation type="submission" date="2020-04" db="EMBL/GenBank/DDBJ databases">
        <title>Sphingobium sp. AR-3-1 isolated from Arctic soil.</title>
        <authorList>
            <person name="Dahal R.H."/>
            <person name="Chaudhary D.K."/>
        </authorList>
    </citation>
    <scope>NUCLEOTIDE SEQUENCE [LARGE SCALE GENOMIC DNA]</scope>
    <source>
        <strain evidence="3 4">AR-3-1</strain>
    </source>
</reference>
<comment type="caution">
    <text evidence="3">The sequence shown here is derived from an EMBL/GenBank/DDBJ whole genome shotgun (WGS) entry which is preliminary data.</text>
</comment>
<keyword evidence="4" id="KW-1185">Reference proteome</keyword>
<dbReference type="AlphaFoldDB" id="A0A7X9WWS9"/>
<dbReference type="PROSITE" id="PS50889">
    <property type="entry name" value="S4"/>
    <property type="match status" value="1"/>
</dbReference>
<sequence>MANPVTGIGHGPSLRIDKYLWFVRLCSSRSNAQKLAETGHIRLNGRRIERAHAPVRAGDLITFPHGDAVCVVRVIQLPTRRGPAAEAQDCYEELTIGA</sequence>
<accession>A0A7X9WWS9</accession>
<dbReference type="InterPro" id="IPR002942">
    <property type="entry name" value="S4_RNA-bd"/>
</dbReference>
<gene>
    <name evidence="3" type="ORF">HHL08_14430</name>
</gene>
<evidence type="ECO:0000259" key="2">
    <source>
        <dbReference type="SMART" id="SM00363"/>
    </source>
</evidence>
<evidence type="ECO:0000313" key="4">
    <source>
        <dbReference type="Proteomes" id="UP000519023"/>
    </source>
</evidence>
<dbReference type="Proteomes" id="UP000519023">
    <property type="component" value="Unassembled WGS sequence"/>
</dbReference>
<dbReference type="EMBL" id="JABBFV010000010">
    <property type="protein sequence ID" value="NML11329.1"/>
    <property type="molecule type" value="Genomic_DNA"/>
</dbReference>
<dbReference type="GO" id="GO:0003723">
    <property type="term" value="F:RNA binding"/>
    <property type="evidence" value="ECO:0007669"/>
    <property type="project" value="UniProtKB-KW"/>
</dbReference>
<keyword evidence="1" id="KW-0694">RNA-binding</keyword>
<organism evidence="3 4">
    <name type="scientific">Sphingobium psychrophilum</name>
    <dbReference type="NCBI Taxonomy" id="2728834"/>
    <lineage>
        <taxon>Bacteria</taxon>
        <taxon>Pseudomonadati</taxon>
        <taxon>Pseudomonadota</taxon>
        <taxon>Alphaproteobacteria</taxon>
        <taxon>Sphingomonadales</taxon>
        <taxon>Sphingomonadaceae</taxon>
        <taxon>Sphingobium</taxon>
    </lineage>
</organism>
<evidence type="ECO:0000313" key="3">
    <source>
        <dbReference type="EMBL" id="NML11329.1"/>
    </source>
</evidence>
<dbReference type="SUPFAM" id="SSF55174">
    <property type="entry name" value="Alpha-L RNA-binding motif"/>
    <property type="match status" value="1"/>
</dbReference>
<evidence type="ECO:0000256" key="1">
    <source>
        <dbReference type="PROSITE-ProRule" id="PRU00182"/>
    </source>
</evidence>